<keyword evidence="1" id="KW-0175">Coiled coil</keyword>
<accession>A0A098B012</accession>
<name>A0A098B012_DESHA</name>
<protein>
    <submittedName>
        <fullName evidence="2">Uncharacterized protein</fullName>
    </submittedName>
</protein>
<evidence type="ECO:0000256" key="1">
    <source>
        <dbReference type="SAM" id="Coils"/>
    </source>
</evidence>
<gene>
    <name evidence="2" type="ORF">DPCES_2276</name>
</gene>
<feature type="coiled-coil region" evidence="1">
    <location>
        <begin position="5"/>
        <end position="32"/>
    </location>
</feature>
<sequence length="72" mass="7819">MLGFLVEAVERIVELKDENARLKQQLEKALDGLSIGGMPTCPSAIGLGSQINCLKTDVECGACWRKALEEVE</sequence>
<proteinExistence type="predicted"/>
<reference evidence="2" key="1">
    <citation type="submission" date="2014-07" db="EMBL/GenBank/DDBJ databases">
        <authorList>
            <person name="Hornung V.Bastian."/>
        </authorList>
    </citation>
    <scope>NUCLEOTIDE SEQUENCE</scope>
    <source>
        <strain evidence="2">PCE-S</strain>
    </source>
</reference>
<dbReference type="RefSeq" id="WP_208925666.1">
    <property type="nucleotide sequence ID" value="NZ_LK996017.1"/>
</dbReference>
<dbReference type="AlphaFoldDB" id="A0A098B012"/>
<dbReference type="PATRIC" id="fig|49338.4.peg.2451"/>
<dbReference type="EMBL" id="LK996017">
    <property type="protein sequence ID" value="CDX02163.1"/>
    <property type="molecule type" value="Genomic_DNA"/>
</dbReference>
<organism evidence="2">
    <name type="scientific">Desulfitobacterium hafniense</name>
    <name type="common">Desulfitobacterium frappieri</name>
    <dbReference type="NCBI Taxonomy" id="49338"/>
    <lineage>
        <taxon>Bacteria</taxon>
        <taxon>Bacillati</taxon>
        <taxon>Bacillota</taxon>
        <taxon>Clostridia</taxon>
        <taxon>Eubacteriales</taxon>
        <taxon>Desulfitobacteriaceae</taxon>
        <taxon>Desulfitobacterium</taxon>
    </lineage>
</organism>
<evidence type="ECO:0000313" key="2">
    <source>
        <dbReference type="EMBL" id="CDX02163.1"/>
    </source>
</evidence>